<evidence type="ECO:0000256" key="1">
    <source>
        <dbReference type="ARBA" id="ARBA00022679"/>
    </source>
</evidence>
<protein>
    <submittedName>
        <fullName evidence="3">Glycosyl transferase family 1</fullName>
    </submittedName>
</protein>
<dbReference type="SUPFAM" id="SSF53756">
    <property type="entry name" value="UDP-Glycosyltransferase/glycogen phosphorylase"/>
    <property type="match status" value="1"/>
</dbReference>
<comment type="caution">
    <text evidence="3">The sequence shown here is derived from an EMBL/GenBank/DDBJ whole genome shotgun (WGS) entry which is preliminary data.</text>
</comment>
<dbReference type="Proteomes" id="UP000192610">
    <property type="component" value="Unassembled WGS sequence"/>
</dbReference>
<dbReference type="PANTHER" id="PTHR46401:SF2">
    <property type="entry name" value="GLYCOSYLTRANSFERASE WBBK-RELATED"/>
    <property type="match status" value="1"/>
</dbReference>
<dbReference type="Gene3D" id="3.40.50.2000">
    <property type="entry name" value="Glycogen Phosphorylase B"/>
    <property type="match status" value="2"/>
</dbReference>
<name>A0A1V9EM11_9BACT</name>
<proteinExistence type="predicted"/>
<dbReference type="EMBL" id="LVXG01000023">
    <property type="protein sequence ID" value="OQP47177.1"/>
    <property type="molecule type" value="Genomic_DNA"/>
</dbReference>
<keyword evidence="4" id="KW-1185">Reference proteome</keyword>
<dbReference type="PANTHER" id="PTHR46401">
    <property type="entry name" value="GLYCOSYLTRANSFERASE WBBK-RELATED"/>
    <property type="match status" value="1"/>
</dbReference>
<accession>A0A1V9EM11</accession>
<gene>
    <name evidence="3" type="ORF">A4H97_06625</name>
</gene>
<dbReference type="InterPro" id="IPR015393">
    <property type="entry name" value="DUF1972"/>
</dbReference>
<organism evidence="3 4">
    <name type="scientific">Niastella yeongjuensis</name>
    <dbReference type="NCBI Taxonomy" id="354355"/>
    <lineage>
        <taxon>Bacteria</taxon>
        <taxon>Pseudomonadati</taxon>
        <taxon>Bacteroidota</taxon>
        <taxon>Chitinophagia</taxon>
        <taxon>Chitinophagales</taxon>
        <taxon>Chitinophagaceae</taxon>
        <taxon>Niastella</taxon>
    </lineage>
</organism>
<evidence type="ECO:0000313" key="3">
    <source>
        <dbReference type="EMBL" id="OQP47177.1"/>
    </source>
</evidence>
<dbReference type="Pfam" id="PF09314">
    <property type="entry name" value="DUF1972"/>
    <property type="match status" value="1"/>
</dbReference>
<dbReference type="STRING" id="354355.SAMN05660816_01351"/>
<dbReference type="AlphaFoldDB" id="A0A1V9EM11"/>
<feature type="domain" description="DUF1972" evidence="2">
    <location>
        <begin position="7"/>
        <end position="176"/>
    </location>
</feature>
<reference evidence="4" key="1">
    <citation type="submission" date="2016-04" db="EMBL/GenBank/DDBJ databases">
        <authorList>
            <person name="Chen L."/>
            <person name="Zhuang W."/>
            <person name="Wang G."/>
        </authorList>
    </citation>
    <scope>NUCLEOTIDE SEQUENCE [LARGE SCALE GENOMIC DNA]</scope>
    <source>
        <strain evidence="4">17621</strain>
    </source>
</reference>
<evidence type="ECO:0000313" key="4">
    <source>
        <dbReference type="Proteomes" id="UP000192610"/>
    </source>
</evidence>
<sequence length="386" mass="44812">MTLRIGILGTRGIPNNYGGFEQFAEYLSTGLVEKGHEVFVYNSHNHPHTERTWKNVQLIHCYDPEHKLGSFGQFIYDFNCIIDARRRNFDVILMLGFTSSSAWGWFYPQQSTLIFNMDGLEWKRTKYSKPVQKFLLLAEKLAVRFSHYHIADSVVIQSYLKNKYAIASEHIPYGAEVHYNEEESLLQEFGVKKHSYFLLMARMAAENNVEMILDGFHTSNSQHKFLVIGSVNNKLGRHLVQKFKHDPRIVFTGGIYNDPQKIHSLKFYSTLYFHGHSVGGTNPSLLEAMASRSLIAAHDNLFNRAVLQQDAYYFSSYHEVKEVIENTCRNGREAAMINNNLKKIQEQFNWNNVISKYESFLKRCVREKVSRELKRDAPIKVEGSRY</sequence>
<dbReference type="OrthoDB" id="9792269at2"/>
<evidence type="ECO:0000259" key="2">
    <source>
        <dbReference type="Pfam" id="PF09314"/>
    </source>
</evidence>
<dbReference type="GO" id="GO:0016757">
    <property type="term" value="F:glycosyltransferase activity"/>
    <property type="evidence" value="ECO:0007669"/>
    <property type="project" value="TreeGrafter"/>
</dbReference>
<keyword evidence="1 3" id="KW-0808">Transferase</keyword>
<dbReference type="RefSeq" id="WP_081201183.1">
    <property type="nucleotide sequence ID" value="NZ_FOCZ01000002.1"/>
</dbReference>
<dbReference type="GO" id="GO:0009103">
    <property type="term" value="P:lipopolysaccharide biosynthetic process"/>
    <property type="evidence" value="ECO:0007669"/>
    <property type="project" value="TreeGrafter"/>
</dbReference>